<evidence type="ECO:0000313" key="18">
    <source>
        <dbReference type="Proteomes" id="UP000001542"/>
    </source>
</evidence>
<protein>
    <recommendedName>
        <fullName evidence="2">receptor protein-tyrosine kinase</fullName>
        <ecNumber evidence="2">2.7.10.1</ecNumber>
    </recommendedName>
</protein>
<dbReference type="EC" id="2.7.10.1" evidence="2"/>
<comment type="subcellular location">
    <subcellularLocation>
        <location evidence="1">Cell membrane</location>
        <topology evidence="1">Single-pass type I membrane protein</topology>
    </subcellularLocation>
</comment>
<dbReference type="InParanoid" id="A2FIZ9"/>
<evidence type="ECO:0000256" key="9">
    <source>
        <dbReference type="ARBA" id="ARBA00022840"/>
    </source>
</evidence>
<accession>A2FIZ9</accession>
<evidence type="ECO:0000259" key="16">
    <source>
        <dbReference type="Pfam" id="PF12810"/>
    </source>
</evidence>
<keyword evidence="12" id="KW-0829">Tyrosine-protein kinase</keyword>
<evidence type="ECO:0000256" key="12">
    <source>
        <dbReference type="ARBA" id="ARBA00023137"/>
    </source>
</evidence>
<reference evidence="17" key="2">
    <citation type="journal article" date="2007" name="Science">
        <title>Draft genome sequence of the sexually transmitted pathogen Trichomonas vaginalis.</title>
        <authorList>
            <person name="Carlton J.M."/>
            <person name="Hirt R.P."/>
            <person name="Silva J.C."/>
            <person name="Delcher A.L."/>
            <person name="Schatz M."/>
            <person name="Zhao Q."/>
            <person name="Wortman J.R."/>
            <person name="Bidwell S.L."/>
            <person name="Alsmark U.C.M."/>
            <person name="Besteiro S."/>
            <person name="Sicheritz-Ponten T."/>
            <person name="Noel C.J."/>
            <person name="Dacks J.B."/>
            <person name="Foster P.G."/>
            <person name="Simillion C."/>
            <person name="Van de Peer Y."/>
            <person name="Miranda-Saavedra D."/>
            <person name="Barton G.J."/>
            <person name="Westrop G.D."/>
            <person name="Mueller S."/>
            <person name="Dessi D."/>
            <person name="Fiori P.L."/>
            <person name="Ren Q."/>
            <person name="Paulsen I."/>
            <person name="Zhang H."/>
            <person name="Bastida-Corcuera F.D."/>
            <person name="Simoes-Barbosa A."/>
            <person name="Brown M.T."/>
            <person name="Hayes R.D."/>
            <person name="Mukherjee M."/>
            <person name="Okumura C.Y."/>
            <person name="Schneider R."/>
            <person name="Smith A.J."/>
            <person name="Vanacova S."/>
            <person name="Villalvazo M."/>
            <person name="Haas B.J."/>
            <person name="Pertea M."/>
            <person name="Feldblyum T.V."/>
            <person name="Utterback T.R."/>
            <person name="Shu C.L."/>
            <person name="Osoegawa K."/>
            <person name="de Jong P.J."/>
            <person name="Hrdy I."/>
            <person name="Horvathova L."/>
            <person name="Zubacova Z."/>
            <person name="Dolezal P."/>
            <person name="Malik S.B."/>
            <person name="Logsdon J.M. Jr."/>
            <person name="Henze K."/>
            <person name="Gupta A."/>
            <person name="Wang C.C."/>
            <person name="Dunne R.L."/>
            <person name="Upcroft J.A."/>
            <person name="Upcroft P."/>
            <person name="White O."/>
            <person name="Salzberg S.L."/>
            <person name="Tang P."/>
            <person name="Chiu C.-H."/>
            <person name="Lee Y.-S."/>
            <person name="Embley T.M."/>
            <person name="Coombs G.H."/>
            <person name="Mottram J.C."/>
            <person name="Tachezy J."/>
            <person name="Fraser-Liggett C.M."/>
            <person name="Johnson P.J."/>
        </authorList>
    </citation>
    <scope>NUCLEOTIDE SEQUENCE [LARGE SCALE GENOMIC DNA]</scope>
    <source>
        <strain evidence="17">G3</strain>
    </source>
</reference>
<evidence type="ECO:0000256" key="8">
    <source>
        <dbReference type="ARBA" id="ARBA00022777"/>
    </source>
</evidence>
<dbReference type="EMBL" id="DS113823">
    <property type="protein sequence ID" value="EAX95114.1"/>
    <property type="molecule type" value="Genomic_DNA"/>
</dbReference>
<dbReference type="GO" id="GO:0005886">
    <property type="term" value="C:plasma membrane"/>
    <property type="evidence" value="ECO:0007669"/>
    <property type="project" value="UniProtKB-SubCell"/>
</dbReference>
<feature type="domain" description="ALK/LTK-like glycine-rich" evidence="16">
    <location>
        <begin position="4"/>
        <end position="281"/>
    </location>
</feature>
<dbReference type="RefSeq" id="XP_001308044.1">
    <property type="nucleotide sequence ID" value="XM_001308043.1"/>
</dbReference>
<dbReference type="Pfam" id="PF12810">
    <property type="entry name" value="ALK_LTK_GRD"/>
    <property type="match status" value="1"/>
</dbReference>
<evidence type="ECO:0000256" key="4">
    <source>
        <dbReference type="ARBA" id="ARBA00022679"/>
    </source>
</evidence>
<dbReference type="GO" id="GO:0004714">
    <property type="term" value="F:transmembrane receptor protein tyrosine kinase activity"/>
    <property type="evidence" value="ECO:0007669"/>
    <property type="project" value="UniProtKB-EC"/>
</dbReference>
<keyword evidence="11" id="KW-0472">Membrane</keyword>
<keyword evidence="14" id="KW-0675">Receptor</keyword>
<evidence type="ECO:0000256" key="10">
    <source>
        <dbReference type="ARBA" id="ARBA00022989"/>
    </source>
</evidence>
<keyword evidence="5" id="KW-0812">Transmembrane</keyword>
<keyword evidence="15" id="KW-0325">Glycoprotein</keyword>
<evidence type="ECO:0000256" key="2">
    <source>
        <dbReference type="ARBA" id="ARBA00011902"/>
    </source>
</evidence>
<keyword evidence="7" id="KW-0547">Nucleotide-binding</keyword>
<name>A2FIZ9_TRIV3</name>
<keyword evidence="4" id="KW-0808">Transferase</keyword>
<evidence type="ECO:0000256" key="5">
    <source>
        <dbReference type="ARBA" id="ARBA00022692"/>
    </source>
</evidence>
<keyword evidence="18" id="KW-1185">Reference proteome</keyword>
<dbReference type="GO" id="GO:0005524">
    <property type="term" value="F:ATP binding"/>
    <property type="evidence" value="ECO:0007669"/>
    <property type="project" value="UniProtKB-KW"/>
</dbReference>
<keyword evidence="9" id="KW-0067">ATP-binding</keyword>
<proteinExistence type="predicted"/>
<evidence type="ECO:0000313" key="17">
    <source>
        <dbReference type="EMBL" id="EAX95114.1"/>
    </source>
</evidence>
<evidence type="ECO:0000256" key="1">
    <source>
        <dbReference type="ARBA" id="ARBA00004251"/>
    </source>
</evidence>
<dbReference type="VEuPathDB" id="TrichDB:TVAG_033340"/>
<reference evidence="17" key="1">
    <citation type="submission" date="2006-10" db="EMBL/GenBank/DDBJ databases">
        <authorList>
            <person name="Amadeo P."/>
            <person name="Zhao Q."/>
            <person name="Wortman J."/>
            <person name="Fraser-Liggett C."/>
            <person name="Carlton J."/>
        </authorList>
    </citation>
    <scope>NUCLEOTIDE SEQUENCE</scope>
    <source>
        <strain evidence="17">G3</strain>
    </source>
</reference>
<keyword evidence="13" id="KW-1015">Disulfide bond</keyword>
<keyword evidence="3" id="KW-1003">Cell membrane</keyword>
<dbReference type="Proteomes" id="UP000001542">
    <property type="component" value="Unassembled WGS sequence"/>
</dbReference>
<dbReference type="KEGG" id="tva:4752858"/>
<evidence type="ECO:0000256" key="11">
    <source>
        <dbReference type="ARBA" id="ARBA00023136"/>
    </source>
</evidence>
<evidence type="ECO:0000256" key="3">
    <source>
        <dbReference type="ARBA" id="ARBA00022475"/>
    </source>
</evidence>
<keyword evidence="10" id="KW-1133">Transmembrane helix</keyword>
<dbReference type="VEuPathDB" id="TrichDB:TVAGG3_0611350"/>
<evidence type="ECO:0000256" key="13">
    <source>
        <dbReference type="ARBA" id="ARBA00023157"/>
    </source>
</evidence>
<organism evidence="17 18">
    <name type="scientific">Trichomonas vaginalis (strain ATCC PRA-98 / G3)</name>
    <dbReference type="NCBI Taxonomy" id="412133"/>
    <lineage>
        <taxon>Eukaryota</taxon>
        <taxon>Metamonada</taxon>
        <taxon>Parabasalia</taxon>
        <taxon>Trichomonadida</taxon>
        <taxon>Trichomonadidae</taxon>
        <taxon>Trichomonas</taxon>
    </lineage>
</organism>
<keyword evidence="6" id="KW-0732">Signal</keyword>
<dbReference type="InterPro" id="IPR055163">
    <property type="entry name" value="ALK/LTK-like_GRD"/>
</dbReference>
<evidence type="ECO:0000256" key="15">
    <source>
        <dbReference type="ARBA" id="ARBA00023180"/>
    </source>
</evidence>
<dbReference type="AlphaFoldDB" id="A2FIZ9"/>
<sequence>MGLLTPGEYKIELWGAGSGFPDHSYGSYGAYVRGTISLSTPSVFYIYLGQRGTESTNITFNGGTPGSLYMRTTTAGGGSSDIRLVPGDWNSFESLKSRIMVAGAGGGCCDHYNNITGGSGGGLKGEDGILTINSPCLKKECDDKIENSCFNTIPTGGNQTNGGIDAIWNNISSKFGIGGYVNKGLTRPSGGSGYYGGGGGVSSNCVISCGAGGSSFVSGLTGCDAINESSTGFDSIFHTHQPIHYSGYTFTDAIMLNGGNPEIPQPENTIFYDGACQITILSDFTSFLKTCHPSFTSTQTFFLTFAIFIQT</sequence>
<evidence type="ECO:0000256" key="14">
    <source>
        <dbReference type="ARBA" id="ARBA00023170"/>
    </source>
</evidence>
<evidence type="ECO:0000256" key="7">
    <source>
        <dbReference type="ARBA" id="ARBA00022741"/>
    </source>
</evidence>
<keyword evidence="8" id="KW-0418">Kinase</keyword>
<gene>
    <name evidence="17" type="ORF">TVAG_033340</name>
</gene>
<evidence type="ECO:0000256" key="6">
    <source>
        <dbReference type="ARBA" id="ARBA00022729"/>
    </source>
</evidence>